<dbReference type="Gene3D" id="2.40.30.20">
    <property type="match status" value="1"/>
</dbReference>
<sequence length="179" mass="17917">GGAGTSFPIASIANSPGSPGVQAQITTTGSHGLAAGDIVSLTNLSAGTNAGIHVVLAPIAATTFEITSANSTNATGTMDQAATLEADAIAAGSYYFAYSLSAAPVGANETFDFELRQNAVTITGSRTRRKFGAGTDFGSTTGVGIIDIASGDKVSFALSNEDSAANLTLRNVTIVLIRL</sequence>
<name>A0A0F9CSZ9_9ZZZZ</name>
<reference evidence="1" key="1">
    <citation type="journal article" date="2015" name="Nature">
        <title>Complex archaea that bridge the gap between prokaryotes and eukaryotes.</title>
        <authorList>
            <person name="Spang A."/>
            <person name="Saw J.H."/>
            <person name="Jorgensen S.L."/>
            <person name="Zaremba-Niedzwiedzka K."/>
            <person name="Martijn J."/>
            <person name="Lind A.E."/>
            <person name="van Eijk R."/>
            <person name="Schleper C."/>
            <person name="Guy L."/>
            <person name="Ettema T.J."/>
        </authorList>
    </citation>
    <scope>NUCLEOTIDE SEQUENCE</scope>
</reference>
<organism evidence="1">
    <name type="scientific">marine sediment metagenome</name>
    <dbReference type="NCBI Taxonomy" id="412755"/>
    <lineage>
        <taxon>unclassified sequences</taxon>
        <taxon>metagenomes</taxon>
        <taxon>ecological metagenomes</taxon>
    </lineage>
</organism>
<dbReference type="EMBL" id="LAZR01031935">
    <property type="protein sequence ID" value="KKL52319.1"/>
    <property type="molecule type" value="Genomic_DNA"/>
</dbReference>
<dbReference type="AlphaFoldDB" id="A0A0F9CSZ9"/>
<comment type="caution">
    <text evidence="1">The sequence shown here is derived from an EMBL/GenBank/DDBJ whole genome shotgun (WGS) entry which is preliminary data.</text>
</comment>
<feature type="non-terminal residue" evidence="1">
    <location>
        <position position="1"/>
    </location>
</feature>
<dbReference type="InterPro" id="IPR023366">
    <property type="entry name" value="ATP_synth_asu-like_sf"/>
</dbReference>
<evidence type="ECO:0000313" key="1">
    <source>
        <dbReference type="EMBL" id="KKL52319.1"/>
    </source>
</evidence>
<protein>
    <submittedName>
        <fullName evidence="1">Uncharacterized protein</fullName>
    </submittedName>
</protein>
<gene>
    <name evidence="1" type="ORF">LCGC14_2286630</name>
</gene>
<proteinExistence type="predicted"/>
<accession>A0A0F9CSZ9</accession>